<dbReference type="Proteomes" id="UP000076555">
    <property type="component" value="Unassembled WGS sequence"/>
</dbReference>
<dbReference type="EMBL" id="LWAJ01000264">
    <property type="protein sequence ID" value="KZL48094.1"/>
    <property type="molecule type" value="Genomic_DNA"/>
</dbReference>
<sequence>MKKVITWLKNIRPVKILTVFLAATFLLMTQACNRPGIAQQPPQPNAQPPNAQQYNPTKSYELNAPEGGMNNFSDVDPRAKAAERAANARAAELAKNARRNVEQKGIDSSEQYVRNYQEGTPLDERIKRLGEDVGSSAEELGKGVTKGTQRGVENLQKNTERAAEDLSKSVQRGAEDTTTNLQRQAEDTADAVKRTMREIDLD</sequence>
<gene>
    <name evidence="3" type="ORF">A2T98_19450</name>
</gene>
<reference evidence="3 4" key="1">
    <citation type="submission" date="2016-04" db="EMBL/GenBank/DDBJ databases">
        <title>Draft Genome Assembly of the Bloom-forming Cyanobacterium Nodularia spumigena Strain CENA596 in Shrimp Production Ponds.</title>
        <authorList>
            <person name="Popin R.V."/>
            <person name="Rigonato J."/>
            <person name="Abreu V.A."/>
            <person name="Andreote A.P."/>
            <person name="Silveira S.B."/>
            <person name="Odebrecht C."/>
            <person name="Fiore M.F."/>
        </authorList>
    </citation>
    <scope>NUCLEOTIDE SEQUENCE [LARGE SCALE GENOMIC DNA]</scope>
    <source>
        <strain evidence="3 4">CENA596</strain>
    </source>
</reference>
<feature type="compositionally biased region" description="Basic and acidic residues" evidence="1">
    <location>
        <begin position="184"/>
        <end position="202"/>
    </location>
</feature>
<name>A0A166I984_NODSP</name>
<evidence type="ECO:0000256" key="1">
    <source>
        <dbReference type="SAM" id="MobiDB-lite"/>
    </source>
</evidence>
<evidence type="ECO:0000313" key="4">
    <source>
        <dbReference type="Proteomes" id="UP000076555"/>
    </source>
</evidence>
<dbReference type="AlphaFoldDB" id="A0A166I984"/>
<feature type="chain" id="PRO_5007875079" evidence="2">
    <location>
        <begin position="32"/>
        <end position="202"/>
    </location>
</feature>
<accession>A0A166I984</accession>
<dbReference type="OrthoDB" id="513842at2"/>
<feature type="compositionally biased region" description="Basic and acidic residues" evidence="1">
    <location>
        <begin position="158"/>
        <end position="167"/>
    </location>
</feature>
<feature type="region of interest" description="Disordered" evidence="1">
    <location>
        <begin position="37"/>
        <end position="62"/>
    </location>
</feature>
<comment type="caution">
    <text evidence="3">The sequence shown here is derived from an EMBL/GenBank/DDBJ whole genome shotgun (WGS) entry which is preliminary data.</text>
</comment>
<dbReference type="PROSITE" id="PS51257">
    <property type="entry name" value="PROKAR_LIPOPROTEIN"/>
    <property type="match status" value="1"/>
</dbReference>
<evidence type="ECO:0000313" key="3">
    <source>
        <dbReference type="EMBL" id="KZL48094.1"/>
    </source>
</evidence>
<protein>
    <submittedName>
        <fullName evidence="3">Uncharacterized protein</fullName>
    </submittedName>
</protein>
<feature type="region of interest" description="Disordered" evidence="1">
    <location>
        <begin position="132"/>
        <end position="202"/>
    </location>
</feature>
<organism evidence="3 4">
    <name type="scientific">Nodularia spumigena CENA596</name>
    <dbReference type="NCBI Taxonomy" id="1819295"/>
    <lineage>
        <taxon>Bacteria</taxon>
        <taxon>Bacillati</taxon>
        <taxon>Cyanobacteriota</taxon>
        <taxon>Cyanophyceae</taxon>
        <taxon>Nostocales</taxon>
        <taxon>Nodulariaceae</taxon>
        <taxon>Nodularia</taxon>
    </lineage>
</organism>
<dbReference type="RefSeq" id="WP_063874190.1">
    <property type="nucleotide sequence ID" value="NZ_CAWMRI010000264.1"/>
</dbReference>
<proteinExistence type="predicted"/>
<keyword evidence="2" id="KW-0732">Signal</keyword>
<feature type="signal peptide" evidence="2">
    <location>
        <begin position="1"/>
        <end position="31"/>
    </location>
</feature>
<evidence type="ECO:0000256" key="2">
    <source>
        <dbReference type="SAM" id="SignalP"/>
    </source>
</evidence>